<name>A0A8H3DRK1_9AGAM</name>
<dbReference type="InterPro" id="IPR002020">
    <property type="entry name" value="Citrate_synthase"/>
</dbReference>
<dbReference type="EMBL" id="CAJNJQ010000002">
    <property type="protein sequence ID" value="CAE7049768.1"/>
    <property type="molecule type" value="Genomic_DNA"/>
</dbReference>
<dbReference type="Gene3D" id="1.10.230.10">
    <property type="entry name" value="Cytochrome P450-Terp, domain 2"/>
    <property type="match status" value="1"/>
</dbReference>
<proteinExistence type="predicted"/>
<evidence type="ECO:0000313" key="1">
    <source>
        <dbReference type="EMBL" id="CAE7049768.1"/>
    </source>
</evidence>
<dbReference type="InterPro" id="IPR016143">
    <property type="entry name" value="Citrate_synth-like_sm_a-sub"/>
</dbReference>
<dbReference type="InterPro" id="IPR036969">
    <property type="entry name" value="Citrate_synthase_sf"/>
</dbReference>
<organism evidence="1 2">
    <name type="scientific">Rhizoctonia solani</name>
    <dbReference type="NCBI Taxonomy" id="456999"/>
    <lineage>
        <taxon>Eukaryota</taxon>
        <taxon>Fungi</taxon>
        <taxon>Dikarya</taxon>
        <taxon>Basidiomycota</taxon>
        <taxon>Agaricomycotina</taxon>
        <taxon>Agaricomycetes</taxon>
        <taxon>Cantharellales</taxon>
        <taxon>Ceratobasidiaceae</taxon>
        <taxon>Rhizoctonia</taxon>
    </lineage>
</organism>
<evidence type="ECO:0000313" key="2">
    <source>
        <dbReference type="Proteomes" id="UP000663827"/>
    </source>
</evidence>
<comment type="caution">
    <text evidence="1">The sequence shown here is derived from an EMBL/GenBank/DDBJ whole genome shotgun (WGS) entry which is preliminary data.</text>
</comment>
<accession>A0A8H3DRK1</accession>
<dbReference type="GO" id="GO:0005829">
    <property type="term" value="C:cytosol"/>
    <property type="evidence" value="ECO:0007669"/>
    <property type="project" value="TreeGrafter"/>
</dbReference>
<dbReference type="Proteomes" id="UP000663827">
    <property type="component" value="Unassembled WGS sequence"/>
</dbReference>
<gene>
    <name evidence="1" type="ORF">RDB_LOCUS48</name>
</gene>
<dbReference type="GO" id="GO:0006633">
    <property type="term" value="P:fatty acid biosynthetic process"/>
    <property type="evidence" value="ECO:0007669"/>
    <property type="project" value="TreeGrafter"/>
</dbReference>
<dbReference type="GO" id="GO:0003878">
    <property type="term" value="F:ATP citrate synthase activity"/>
    <property type="evidence" value="ECO:0007669"/>
    <property type="project" value="TreeGrafter"/>
</dbReference>
<dbReference type="SUPFAM" id="SSF48256">
    <property type="entry name" value="Citrate synthase"/>
    <property type="match status" value="1"/>
</dbReference>
<dbReference type="PANTHER" id="PTHR23118">
    <property type="entry name" value="ATP-CITRATE SYNTHASE"/>
    <property type="match status" value="1"/>
</dbReference>
<evidence type="ECO:0008006" key="3">
    <source>
        <dbReference type="Google" id="ProtNLM"/>
    </source>
</evidence>
<dbReference type="PANTHER" id="PTHR23118:SF42">
    <property type="entry name" value="ATP-CITRATE SYNTHASE"/>
    <property type="match status" value="1"/>
</dbReference>
<dbReference type="GO" id="GO:0006085">
    <property type="term" value="P:acetyl-CoA biosynthetic process"/>
    <property type="evidence" value="ECO:0007669"/>
    <property type="project" value="TreeGrafter"/>
</dbReference>
<sequence length="223" mass="25137">MPISDVFKGNIRGVFVAVQAPTSGVGDQFYRAGVDIQSRGGVWVRQYSEVEFGLGLMGLQGYEYDCRVAPRAGALDEAAAMFSHARYTRLTPRELVDESRKANKLISGIGHRIKSANNPDLRVELVKEYVLKNFPSQTLLDYALAVEQVTTAKKDTQAPRMCFVDLLRDWGSFIREEADEYIKIGTFNGLFVLDRSIGFTGRHLERLRAPLYRHPADNIFIKM</sequence>
<dbReference type="AlphaFoldDB" id="A0A8H3DRK1"/>
<reference evidence="1" key="1">
    <citation type="submission" date="2021-01" db="EMBL/GenBank/DDBJ databases">
        <authorList>
            <person name="Kaushik A."/>
        </authorList>
    </citation>
    <scope>NUCLEOTIDE SEQUENCE</scope>
    <source>
        <strain evidence="1">AG5</strain>
    </source>
</reference>
<protein>
    <recommendedName>
        <fullName evidence="3">ATP citrate synthase</fullName>
    </recommendedName>
</protein>